<dbReference type="PANTHER" id="PTHR43941">
    <property type="entry name" value="STRUCTURAL MAINTENANCE OF CHROMOSOMES PROTEIN 2"/>
    <property type="match status" value="1"/>
</dbReference>
<organism evidence="2 3">
    <name type="scientific">Tritrichomonas foetus</name>
    <dbReference type="NCBI Taxonomy" id="1144522"/>
    <lineage>
        <taxon>Eukaryota</taxon>
        <taxon>Metamonada</taxon>
        <taxon>Parabasalia</taxon>
        <taxon>Tritrichomonadida</taxon>
        <taxon>Tritrichomonadidae</taxon>
        <taxon>Tritrichomonas</taxon>
    </lineage>
</organism>
<proteinExistence type="predicted"/>
<feature type="coiled-coil region" evidence="1">
    <location>
        <begin position="689"/>
        <end position="982"/>
    </location>
</feature>
<sequence>MSDFSSSRFGQNDDIQQSLEKTLKLLAESEQEKNDLKLELLSVKRDLREIKRQKDDYLLSNDSDSLNFYSNQINTDIYNNKINSQSSDFPESLIRSEITSFYLFAQNCYHKCLINDSISEEIKEQLKSSSSKLQEISENNKSLDSKLSNFFGEIHDFCQICVDALNDSFPSNSAISQQVHDAEMQKIKLQNQTFSLQQKFNEESEKSQSLKEQIEREHKLMKDFTRQFSLLSPIKDDARFIERNLNLIKEQMNQNENAANENSSKMTQIISMISEFLKDQGSLVGLPIQTDEPSILKRLLADFKAKYNQNETIIQNILASLSLTTTEASKISKEITKLLNDKKTLQQLQKELNDTRTKNQSLELSLNDLSSKNKQTSDSYASIATKVQQLKNRVEELENEKNRLEDENHQLSLNCSVLTNENQILDQQKLKANSSLSKAELEVSNLNDKVATLQANVDDLTERNRYLTQQIEAALHTNSQLSLRSSQLTDDNQNLSGELENLTQSHNGLSTELKLKNENIERLTKSLQIANSQVSDLRARLLASTDENRKLKGLQEKLDSVTKENSSNIAEIDRISKELFALNSVKEELERTSEQYKQSQESLDGLLTVYQTEKEKHQQIKQQMASIHTMQEKIDVLQSENNELIEKLVQFPKIIRKYKDLKVIEKRERIQLSKLRNISSENLALSDKCLNLTNELHDMKKLYTSLEIEHSKIQSEYEKLKINFDGIQQQKLLLEKNQNSINSDNHKLAESLEKYQSNLQESTLKIDEIESTKNSLELENNSLKKKIESLEFEKSVQQKNQDTLENVITIQKSENENLLKKVEELEILRNTKIELEKKNESQEIQISNLRERLDNLEKAKDNLSSSIENHNNKNKALEIELNSKISEFNAIQSTLNSQIETKSFIINNQTTQIEDLKSTIQNISEKLSLYQTQNEAMKEQLNNKSAMLKNHENKLNDQNSSIESMKDTISKLSEKNSQLSQTTSSLLSQIDAKSLQLESNDKEISELRRANQTLTSSLDRSSLKISELQSNKLAQSQLEKDHHMLQQKLEESARQNERLIKTMARMKGKMETILSNNEMLLKRIDKFNVKMQQIQEENDQKDNQIQKLKRFIKSQEVSYEESERQRAELAEKVNRTEGRDVWDLMKKVENSLFSFPIDRDTIKGDGSIISKLKSIDSMVSRVRTLYDEQDRSLERLTSLTSTQHDTIVRMSQGKPTK</sequence>
<dbReference type="RefSeq" id="XP_068348277.1">
    <property type="nucleotide sequence ID" value="XM_068495558.1"/>
</dbReference>
<name>A0A1J4JCZ1_9EUKA</name>
<keyword evidence="1" id="KW-0175">Coiled coil</keyword>
<feature type="coiled-coil region" evidence="1">
    <location>
        <begin position="12"/>
        <end position="53"/>
    </location>
</feature>
<dbReference type="EMBL" id="MLAK01001260">
    <property type="protein sequence ID" value="OHS95140.1"/>
    <property type="molecule type" value="Genomic_DNA"/>
</dbReference>
<protein>
    <submittedName>
        <fullName evidence="2">Uncharacterized protein</fullName>
    </submittedName>
</protein>
<dbReference type="GO" id="GO:0007076">
    <property type="term" value="P:mitotic chromosome condensation"/>
    <property type="evidence" value="ECO:0007669"/>
    <property type="project" value="TreeGrafter"/>
</dbReference>
<keyword evidence="3" id="KW-1185">Reference proteome</keyword>
<reference evidence="2" key="1">
    <citation type="submission" date="2016-10" db="EMBL/GenBank/DDBJ databases">
        <authorList>
            <person name="Benchimol M."/>
            <person name="Almeida L.G."/>
            <person name="Vasconcelos A.T."/>
            <person name="Perreira-Neves A."/>
            <person name="Rosa I.A."/>
            <person name="Tasca T."/>
            <person name="Bogo M.R."/>
            <person name="de Souza W."/>
        </authorList>
    </citation>
    <scope>NUCLEOTIDE SEQUENCE [LARGE SCALE GENOMIC DNA]</scope>
    <source>
        <strain evidence="2">K</strain>
    </source>
</reference>
<feature type="coiled-coil region" evidence="1">
    <location>
        <begin position="335"/>
        <end position="647"/>
    </location>
</feature>
<dbReference type="AlphaFoldDB" id="A0A1J4JCZ1"/>
<feature type="coiled-coil region" evidence="1">
    <location>
        <begin position="172"/>
        <end position="261"/>
    </location>
</feature>
<gene>
    <name evidence="2" type="ORF">TRFO_10606</name>
</gene>
<dbReference type="PANTHER" id="PTHR43941:SF1">
    <property type="entry name" value="STRUCTURAL MAINTENANCE OF CHROMOSOMES PROTEIN 2"/>
    <property type="match status" value="1"/>
</dbReference>
<dbReference type="VEuPathDB" id="TrichDB:TRFO_10606"/>
<evidence type="ECO:0000256" key="1">
    <source>
        <dbReference type="SAM" id="Coils"/>
    </source>
</evidence>
<dbReference type="Proteomes" id="UP000179807">
    <property type="component" value="Unassembled WGS sequence"/>
</dbReference>
<dbReference type="GO" id="GO:0000785">
    <property type="term" value="C:chromatin"/>
    <property type="evidence" value="ECO:0007669"/>
    <property type="project" value="TreeGrafter"/>
</dbReference>
<dbReference type="GeneID" id="94830262"/>
<dbReference type="OrthoDB" id="2427280at2759"/>
<dbReference type="GO" id="GO:0000796">
    <property type="term" value="C:condensin complex"/>
    <property type="evidence" value="ECO:0007669"/>
    <property type="project" value="TreeGrafter"/>
</dbReference>
<comment type="caution">
    <text evidence="2">The sequence shown here is derived from an EMBL/GenBank/DDBJ whole genome shotgun (WGS) entry which is preliminary data.</text>
</comment>
<dbReference type="GO" id="GO:0003682">
    <property type="term" value="F:chromatin binding"/>
    <property type="evidence" value="ECO:0007669"/>
    <property type="project" value="TreeGrafter"/>
</dbReference>
<evidence type="ECO:0000313" key="2">
    <source>
        <dbReference type="EMBL" id="OHS95140.1"/>
    </source>
</evidence>
<evidence type="ECO:0000313" key="3">
    <source>
        <dbReference type="Proteomes" id="UP000179807"/>
    </source>
</evidence>
<feature type="coiled-coil region" evidence="1">
    <location>
        <begin position="1035"/>
        <end position="1139"/>
    </location>
</feature>
<accession>A0A1J4JCZ1</accession>
<dbReference type="GO" id="GO:0000793">
    <property type="term" value="C:condensed chromosome"/>
    <property type="evidence" value="ECO:0007669"/>
    <property type="project" value="TreeGrafter"/>
</dbReference>